<comment type="subcellular location">
    <subcellularLocation>
        <location evidence="2">Secreted</location>
    </subcellularLocation>
</comment>
<accession>A0A2T9J3L3</accession>
<comment type="cofactor">
    <cofactor evidence="1">
        <name>Ca(2+)</name>
        <dbReference type="ChEBI" id="CHEBI:29108"/>
    </cofactor>
</comment>
<comment type="caution">
    <text evidence="7">The sequence shown here is derived from an EMBL/GenBank/DDBJ whole genome shotgun (WGS) entry which is preliminary data.</text>
</comment>
<dbReference type="Gene3D" id="2.160.20.160">
    <property type="match status" value="1"/>
</dbReference>
<dbReference type="InterPro" id="IPR013517">
    <property type="entry name" value="FG-GAP"/>
</dbReference>
<dbReference type="Pfam" id="PF13517">
    <property type="entry name" value="FG-GAP_3"/>
    <property type="match status" value="4"/>
</dbReference>
<dbReference type="GO" id="GO:0005509">
    <property type="term" value="F:calcium ion binding"/>
    <property type="evidence" value="ECO:0007669"/>
    <property type="project" value="InterPro"/>
</dbReference>
<dbReference type="PANTHER" id="PTHR46580:SF2">
    <property type="entry name" value="MAM DOMAIN-CONTAINING PROTEIN"/>
    <property type="match status" value="1"/>
</dbReference>
<dbReference type="Pfam" id="PF08548">
    <property type="entry name" value="Peptidase_M10_C"/>
    <property type="match status" value="1"/>
</dbReference>
<reference evidence="7 8" key="1">
    <citation type="submission" date="2018-04" db="EMBL/GenBank/DDBJ databases">
        <title>The genome sequence of Caulobacter sp. 736.</title>
        <authorList>
            <person name="Gao J."/>
            <person name="Sun J."/>
        </authorList>
    </citation>
    <scope>NUCLEOTIDE SEQUENCE [LARGE SCALE GENOMIC DNA]</scope>
    <source>
        <strain evidence="7 8">736</strain>
    </source>
</reference>
<dbReference type="PANTHER" id="PTHR46580">
    <property type="entry name" value="SENSOR KINASE-RELATED"/>
    <property type="match status" value="1"/>
</dbReference>
<gene>
    <name evidence="7" type="ORF">DDF65_18495</name>
</gene>
<dbReference type="EMBL" id="QDKP01000054">
    <property type="protein sequence ID" value="PVM75148.1"/>
    <property type="molecule type" value="Genomic_DNA"/>
</dbReference>
<feature type="domain" description="Peptidase M10 serralysin C-terminal" evidence="6">
    <location>
        <begin position="370"/>
        <end position="466"/>
    </location>
</feature>
<evidence type="ECO:0000313" key="8">
    <source>
        <dbReference type="Proteomes" id="UP000244913"/>
    </source>
</evidence>
<dbReference type="Pfam" id="PF00353">
    <property type="entry name" value="HemolysinCabind"/>
    <property type="match status" value="5"/>
</dbReference>
<evidence type="ECO:0000256" key="3">
    <source>
        <dbReference type="ARBA" id="ARBA00022525"/>
    </source>
</evidence>
<dbReference type="RefSeq" id="WP_116569107.1">
    <property type="nucleotide sequence ID" value="NZ_QDKP01000054.1"/>
</dbReference>
<keyword evidence="5" id="KW-0677">Repeat</keyword>
<evidence type="ECO:0000256" key="5">
    <source>
        <dbReference type="ARBA" id="ARBA00022737"/>
    </source>
</evidence>
<dbReference type="PRINTS" id="PR00313">
    <property type="entry name" value="CABNDNGRPT"/>
</dbReference>
<evidence type="ECO:0000256" key="4">
    <source>
        <dbReference type="ARBA" id="ARBA00022729"/>
    </source>
</evidence>
<evidence type="ECO:0000313" key="7">
    <source>
        <dbReference type="EMBL" id="PVM75148.1"/>
    </source>
</evidence>
<dbReference type="InterPro" id="IPR013858">
    <property type="entry name" value="Peptidase_M10B_C"/>
</dbReference>
<dbReference type="InterPro" id="IPR001343">
    <property type="entry name" value="Hemolysn_Ca-bd"/>
</dbReference>
<sequence length="1525" mass="156268">MPQLSYGQSFSYVAPVNGVSDPVNDWTVVFSTARWTQTGQSSTTWTVVGAAGTAYAGWTFVFTSGFNYIHPAGGGAPSGYTASIQGFAPNSANAAFTLSGLNFDMAGLSTNPAGLMAGITGFTGSSGADVLQFSASLANGLGTFDGGGGDDTIRVLQGALTVRGGAGADTIEVVRNPGLTFGYDTSARTQVYGDDGDDVIISSISNVQAFGGAGNDSFVVSGNLIGQSFDGGAGNDSASITLVGQGLNYDVRQIFLDKAGANYQFTSVENLTVNASDATVVITSGAGDYRIVGVGNAVFQISGGAGNDRITGGNNGDWISGGAGDDVLDGGNGWDTLDYSSATAGLTLDMSLVGVAQDTGGAGVDTLSNFEVVVGSQYNDVIRGGGGVLNISGGAGDDVIIGGPGVGTYQGLPVANILSGGDGEDRFVFESVQDSTSARPDTITDFVHGVDKVDLSMVTGEVRIIHNDNVNRGGGPAGTTILFGGDGQGNFAGKIIVANAWISGDDLILAPGSAPVPVYMAQISNSFRYQMDARVGDGRGETYFGGDGVDKIVGAPSDSALTNIIGGGGGADLLYAGVGSKNLFLVNARESSFDAPDTVFDFQVGVDKIGIGANVAYEIQAQGNGDSLLLFDADGLGGYRGAVLVKGVTLTAANVDTSAIASQSQTVSGSWGVHVVGGYGADRIASSSPDQIEYLEGGAGAANTFAVNNAAHSSSTRSDYVIDFRPGVDKLDLGAVAGSRVLIEVQEDGDSYVWFAPDARGVFQGRLIVRNAVVQGSDLITPATTQLIVQGSAAGDVLTGGARADLIYGGAGDDVITGGAGADFLSGGLGADDFVFRSPSEGGDVISDFHGGVDRIVLDAKGFGVQAGNLSQAGVVFVADAPPGAHAPTLIYKSSDGTLWWDADGSGAGAAVLLANIGTYGVKVLAQETLPSRTTSAGGPTALGTAWSVSAPGDFDGDGTKDILFADNTGATQIWTQQRGQWSGTLVPGSHGAGWSVAAVADFNGDGDSDILWRNNATGQADVWLLKNGSWIGGFAPNSPGATWQVVGTGDFNGDGSTDILWRDSATGALNGQIYRQGVQVSTFDGGARSTDWMVKSLTDFNKDGKADILWVNAATNTLEIATQTATGFNVTLRVNLPGTLVGVTDMTGDGVSDLVFLNAANTIEIYAITNGGTVNSFGKTGAHVAGWSVAGVADYTGDGYGDVLWRNDATGAFDLWELTGVQWRGSSDPSQHTANWSYAGAGDFNGDGFNDLLWLDSATGRSEAWLMQNGQVIGTASPGNHGGTIAAVGDFNGDGFDDILWKNADGSLDGWLLNYSYYKAGFSPGGPGAAWTLENYGDFNADGTTDLLYRDRATGQTMAWLVENGKAAGSFVLGVHNTDYGVQAVGDFNGDGSSDVFWRNPTTGQVDVWLLKDGIWAGSVQPGFYNTQWVFAGVGDFNGDGTDDVLWRNTQTGQNDIWLLNNGGWAGSVDPGAMGTAWSVSAVQDVNHDGIADIIWRNASTGATVEWLMGSHGGHLLGSDILFG</sequence>
<dbReference type="Proteomes" id="UP000244913">
    <property type="component" value="Unassembled WGS sequence"/>
</dbReference>
<dbReference type="PROSITE" id="PS00330">
    <property type="entry name" value="HEMOLYSIN_CALCIUM"/>
    <property type="match status" value="3"/>
</dbReference>
<dbReference type="SUPFAM" id="SSF51120">
    <property type="entry name" value="beta-Roll"/>
    <property type="match status" value="5"/>
</dbReference>
<dbReference type="InterPro" id="IPR011049">
    <property type="entry name" value="Serralysin-like_metalloprot_C"/>
</dbReference>
<evidence type="ECO:0000259" key="6">
    <source>
        <dbReference type="Pfam" id="PF08548"/>
    </source>
</evidence>
<proteinExistence type="predicted"/>
<keyword evidence="3" id="KW-0964">Secreted</keyword>
<dbReference type="Gene3D" id="2.130.10.130">
    <property type="entry name" value="Integrin alpha, N-terminal"/>
    <property type="match status" value="3"/>
</dbReference>
<protein>
    <recommendedName>
        <fullName evidence="6">Peptidase M10 serralysin C-terminal domain-containing protein</fullName>
    </recommendedName>
</protein>
<dbReference type="SUPFAM" id="SSF69318">
    <property type="entry name" value="Integrin alpha N-terminal domain"/>
    <property type="match status" value="2"/>
</dbReference>
<evidence type="ECO:0000256" key="2">
    <source>
        <dbReference type="ARBA" id="ARBA00004613"/>
    </source>
</evidence>
<dbReference type="GO" id="GO:0005615">
    <property type="term" value="C:extracellular space"/>
    <property type="evidence" value="ECO:0007669"/>
    <property type="project" value="InterPro"/>
</dbReference>
<dbReference type="InterPro" id="IPR028994">
    <property type="entry name" value="Integrin_alpha_N"/>
</dbReference>
<organism evidence="7 8">
    <name type="scientific">Caulobacter radicis</name>
    <dbReference type="NCBI Taxonomy" id="2172650"/>
    <lineage>
        <taxon>Bacteria</taxon>
        <taxon>Pseudomonadati</taxon>
        <taxon>Pseudomonadota</taxon>
        <taxon>Alphaproteobacteria</taxon>
        <taxon>Caulobacterales</taxon>
        <taxon>Caulobacteraceae</taxon>
        <taxon>Caulobacter</taxon>
    </lineage>
</organism>
<dbReference type="SUPFAM" id="SSF89372">
    <property type="entry name" value="Fucose-specific lectin"/>
    <property type="match status" value="1"/>
</dbReference>
<evidence type="ECO:0000256" key="1">
    <source>
        <dbReference type="ARBA" id="ARBA00001913"/>
    </source>
</evidence>
<dbReference type="InterPro" id="IPR018511">
    <property type="entry name" value="Hemolysin-typ_Ca-bd_CS"/>
</dbReference>
<keyword evidence="8" id="KW-1185">Reference proteome</keyword>
<name>A0A2T9J3L3_9CAUL</name>
<dbReference type="Gene3D" id="2.150.10.10">
    <property type="entry name" value="Serralysin-like metalloprotease, C-terminal"/>
    <property type="match status" value="4"/>
</dbReference>
<keyword evidence="4" id="KW-0732">Signal</keyword>